<dbReference type="EMBL" id="CM056741">
    <property type="protein sequence ID" value="KAJ8684438.1"/>
    <property type="molecule type" value="Genomic_DNA"/>
</dbReference>
<evidence type="ECO:0000313" key="2">
    <source>
        <dbReference type="Proteomes" id="UP001239111"/>
    </source>
</evidence>
<proteinExistence type="predicted"/>
<feature type="non-terminal residue" evidence="1">
    <location>
        <position position="1"/>
    </location>
</feature>
<protein>
    <submittedName>
        <fullName evidence="1">Uncharacterized protein</fullName>
    </submittedName>
</protein>
<keyword evidence="2" id="KW-1185">Reference proteome</keyword>
<comment type="caution">
    <text evidence="1">The sequence shown here is derived from an EMBL/GenBank/DDBJ whole genome shotgun (WGS) entry which is preliminary data.</text>
</comment>
<reference evidence="1" key="1">
    <citation type="submission" date="2023-04" db="EMBL/GenBank/DDBJ databases">
        <title>A chromosome-level genome assembly of the parasitoid wasp Eretmocerus hayati.</title>
        <authorList>
            <person name="Zhong Y."/>
            <person name="Liu S."/>
            <person name="Liu Y."/>
        </authorList>
    </citation>
    <scope>NUCLEOTIDE SEQUENCE</scope>
    <source>
        <strain evidence="1">ZJU_SS_LIU_2023</strain>
    </source>
</reference>
<sequence>GCCDCCNHKLRPTTLSKDEFKVLSSEILKLIVLGQKMHHGASPQELKKYKVFLQSMRPYEVVIDGLNIAYEGKKDSRGSLSNILQLVDSLRSMGKKNILLIGRAHMDWWSKSKMDLIKNRVDVFLTKNLSEDDSFLLHVTMMSGFHTCFVSNDLMKEHKNKLPDAALRELFKRWQLSRQYRFKRLKKDSQPKLIPPLEYRMEAQESEDGWHLPYANSTGLRMSDEMKSPAGWLCLKTRKCRNS</sequence>
<gene>
    <name evidence="1" type="ORF">QAD02_020230</name>
</gene>
<name>A0ACC2PMW0_9HYME</name>
<accession>A0ACC2PMW0</accession>
<evidence type="ECO:0000313" key="1">
    <source>
        <dbReference type="EMBL" id="KAJ8684438.1"/>
    </source>
</evidence>
<dbReference type="Proteomes" id="UP001239111">
    <property type="component" value="Chromosome 1"/>
</dbReference>
<organism evidence="1 2">
    <name type="scientific">Eretmocerus hayati</name>
    <dbReference type="NCBI Taxonomy" id="131215"/>
    <lineage>
        <taxon>Eukaryota</taxon>
        <taxon>Metazoa</taxon>
        <taxon>Ecdysozoa</taxon>
        <taxon>Arthropoda</taxon>
        <taxon>Hexapoda</taxon>
        <taxon>Insecta</taxon>
        <taxon>Pterygota</taxon>
        <taxon>Neoptera</taxon>
        <taxon>Endopterygota</taxon>
        <taxon>Hymenoptera</taxon>
        <taxon>Apocrita</taxon>
        <taxon>Proctotrupomorpha</taxon>
        <taxon>Chalcidoidea</taxon>
        <taxon>Aphelinidae</taxon>
        <taxon>Aphelininae</taxon>
        <taxon>Eretmocerus</taxon>
    </lineage>
</organism>